<proteinExistence type="predicted"/>
<dbReference type="SUPFAM" id="SSF52980">
    <property type="entry name" value="Restriction endonuclease-like"/>
    <property type="match status" value="1"/>
</dbReference>
<name>A0A1A9RJQ0_EIKCO</name>
<dbReference type="GO" id="GO:0003676">
    <property type="term" value="F:nucleic acid binding"/>
    <property type="evidence" value="ECO:0007669"/>
    <property type="project" value="InterPro"/>
</dbReference>
<organism evidence="1 2">
    <name type="scientific">Eikenella corrodens</name>
    <dbReference type="NCBI Taxonomy" id="539"/>
    <lineage>
        <taxon>Bacteria</taxon>
        <taxon>Pseudomonadati</taxon>
        <taxon>Pseudomonadota</taxon>
        <taxon>Betaproteobacteria</taxon>
        <taxon>Neisseriales</taxon>
        <taxon>Neisseriaceae</taxon>
        <taxon>Eikenella</taxon>
    </lineage>
</organism>
<dbReference type="Gene3D" id="3.40.50.10770">
    <property type="entry name" value="Hypothetical protein VC1899 like domain (Restriction endonuclease-like)"/>
    <property type="match status" value="1"/>
</dbReference>
<dbReference type="Proteomes" id="UP000077589">
    <property type="component" value="Unassembled WGS sequence"/>
</dbReference>
<dbReference type="EMBL" id="LXSG01000033">
    <property type="protein sequence ID" value="OAM18641.1"/>
    <property type="molecule type" value="Genomic_DNA"/>
</dbReference>
<gene>
    <name evidence="1" type="ORF">A7P90_06880</name>
</gene>
<dbReference type="InterPro" id="IPR011856">
    <property type="entry name" value="tRNA_endonuc-like_dom_sf"/>
</dbReference>
<reference evidence="2" key="1">
    <citation type="submission" date="2016-05" db="EMBL/GenBank/DDBJ databases">
        <title>Draft genome of Corynebacterium afermentans subsp. afermentans LCDC 88199T.</title>
        <authorList>
            <person name="Bernier A.-M."/>
            <person name="Bernard K."/>
        </authorList>
    </citation>
    <scope>NUCLEOTIDE SEQUENCE [LARGE SCALE GENOMIC DNA]</scope>
    <source>
        <strain evidence="2">NML04-0072</strain>
    </source>
</reference>
<evidence type="ECO:0000313" key="1">
    <source>
        <dbReference type="EMBL" id="OAM18641.1"/>
    </source>
</evidence>
<sequence>MHQIPHYFIILSEYNIAEYRACLHLQPQNVHLIVTKWVAGKNAHTRFKNTLEQSEQFHGKIHEIGFQSGSELIGERTEEIQNWLDTIFKAYCAKYHIKNNAILNITGGTKILSQLLAAQPGIWQELHYQAFQRGSNQIYIDCLNPDNLAFLDKIVLSNQFSLRDGLKLYADEIGEHSPNPITKHPDSLPLAQMRFAAQSMQQPENDNLFPAVMPVLEKAWTQKYPKNQKEILLEWQEFGPAQPDELKPFLERVINLIDPQGRIRLDEEGLFLPTKYNKNSQITRQIHDWRKWISGDWFEQLIYTWFKENGVKDENLETGLQIRQGESQGNETDILLFHKNQLIFCELKSDLSSQSKLADPLRQVIDQSLNMGKVRRVLILSPKIQNDYQKDASKKQQWTEFERNCAAKNIQIIIARDKEALKELSS</sequence>
<comment type="caution">
    <text evidence="1">The sequence shown here is derived from an EMBL/GenBank/DDBJ whole genome shotgun (WGS) entry which is preliminary data.</text>
</comment>
<accession>A0A1A9RJQ0</accession>
<protein>
    <recommendedName>
        <fullName evidence="3">DUF1887 family protein</fullName>
    </recommendedName>
</protein>
<evidence type="ECO:0008006" key="3">
    <source>
        <dbReference type="Google" id="ProtNLM"/>
    </source>
</evidence>
<dbReference type="OrthoDB" id="8613177at2"/>
<dbReference type="RefSeq" id="WP_064087800.1">
    <property type="nucleotide sequence ID" value="NZ_LXSG01000033.1"/>
</dbReference>
<dbReference type="Gene3D" id="3.40.1350.10">
    <property type="match status" value="1"/>
</dbReference>
<evidence type="ECO:0000313" key="2">
    <source>
        <dbReference type="Proteomes" id="UP000077589"/>
    </source>
</evidence>
<dbReference type="AlphaFoldDB" id="A0A1A9RJQ0"/>
<dbReference type="InterPro" id="IPR011335">
    <property type="entry name" value="Restrct_endonuc-II-like"/>
</dbReference>